<comment type="caution">
    <text evidence="9">The sequence shown here is derived from an EMBL/GenBank/DDBJ whole genome shotgun (WGS) entry which is preliminary data.</text>
</comment>
<evidence type="ECO:0000256" key="4">
    <source>
        <dbReference type="ARBA" id="ARBA00022692"/>
    </source>
</evidence>
<dbReference type="Gene3D" id="3.40.50.300">
    <property type="entry name" value="P-loop containing nucleotide triphosphate hydrolases"/>
    <property type="match status" value="1"/>
</dbReference>
<dbReference type="InterPro" id="IPR027417">
    <property type="entry name" value="P-loop_NTPase"/>
</dbReference>
<sequence length="597" mass="63219">MNGAVPDGLLTLGVVCLGLLVTAGAVAATWLASPEERRRHQRALAGPLLTAVAAVGSVVVAGAPSALVAAAMVTACAGVLLWWQRPAARVRRLYGHGGWMGVRSYVEAATRRATRAVNPPAPRVDGTAARPVNRHGAMLGRLVTGPLLIRGLRVLSAWTRGILMLGPPGSGKTSMLVGLVLDAPGAAYVSSTKTELFDLTADFRAQHGAVRVFNPTGLGGRRSTFAWNPLSGCTDGAVADKRARALVRGGGGAAGSGSKEFWADKASEIVRCYLLAAALSGRTMTNVQAWAQNADDSTPVELLEQYEADVPMGWLDSLRRHLNAAPNERSGYFAAVLPAVSFMDNATVAEACTPRDESETDLAEFVAGTDTLYVIAGEGDRRIAPLITALTEAVFETAKIVAATRGGRLSPPLAMFLDEVANTTPVPLDHWAADSRGWGISIVAVLQDLAQLNSRWGDDAASTIFNNLPTKVVLPGVASKEDLERLAYLAGPRWDRRNAEGGDKTWETSEVVSGGNLYKLPRWHAFVVGIGPQAAIVRFVPGFQQIRRARRKLRPAATGSMSRGPGMTVPPVHDPIPAHEEWAPGDEPIRTRAGAMS</sequence>
<accession>A0AA44UV74</accession>
<gene>
    <name evidence="9" type="ORF">ATL51_0266</name>
</gene>
<evidence type="ECO:0000256" key="6">
    <source>
        <dbReference type="ARBA" id="ARBA00023136"/>
    </source>
</evidence>
<dbReference type="GO" id="GO:0005886">
    <property type="term" value="C:plasma membrane"/>
    <property type="evidence" value="ECO:0007669"/>
    <property type="project" value="UniProtKB-SubCell"/>
</dbReference>
<feature type="transmembrane region" description="Helical" evidence="8">
    <location>
        <begin position="12"/>
        <end position="31"/>
    </location>
</feature>
<evidence type="ECO:0000256" key="7">
    <source>
        <dbReference type="SAM" id="MobiDB-lite"/>
    </source>
</evidence>
<dbReference type="Proteomes" id="UP000232453">
    <property type="component" value="Unassembled WGS sequence"/>
</dbReference>
<evidence type="ECO:0000256" key="1">
    <source>
        <dbReference type="ARBA" id="ARBA00004651"/>
    </source>
</evidence>
<feature type="transmembrane region" description="Helical" evidence="8">
    <location>
        <begin position="66"/>
        <end position="83"/>
    </location>
</feature>
<dbReference type="SUPFAM" id="SSF52540">
    <property type="entry name" value="P-loop containing nucleoside triphosphate hydrolases"/>
    <property type="match status" value="1"/>
</dbReference>
<evidence type="ECO:0000256" key="8">
    <source>
        <dbReference type="SAM" id="Phobius"/>
    </source>
</evidence>
<comment type="subcellular location">
    <subcellularLocation>
        <location evidence="1">Cell membrane</location>
        <topology evidence="1">Multi-pass membrane protein</topology>
    </subcellularLocation>
</comment>
<evidence type="ECO:0000256" key="3">
    <source>
        <dbReference type="ARBA" id="ARBA00022475"/>
    </source>
</evidence>
<evidence type="ECO:0000313" key="9">
    <source>
        <dbReference type="EMBL" id="PKB41304.1"/>
    </source>
</evidence>
<feature type="region of interest" description="Disordered" evidence="7">
    <location>
        <begin position="576"/>
        <end position="597"/>
    </location>
</feature>
<keyword evidence="4 8" id="KW-0812">Transmembrane</keyword>
<dbReference type="InterPro" id="IPR003688">
    <property type="entry name" value="TraG/VirD4"/>
</dbReference>
<proteinExistence type="inferred from homology"/>
<reference evidence="9 10" key="1">
    <citation type="submission" date="2017-11" db="EMBL/GenBank/DDBJ databases">
        <title>Sequencing the genomes of 1000 actinobacteria strains.</title>
        <authorList>
            <person name="Klenk H.-P."/>
        </authorList>
    </citation>
    <scope>NUCLEOTIDE SEQUENCE [LARGE SCALE GENOMIC DNA]</scope>
    <source>
        <strain evidence="9 10">DSM 44104</strain>
    </source>
</reference>
<dbReference type="EMBL" id="PHUJ01000002">
    <property type="protein sequence ID" value="PKB41304.1"/>
    <property type="molecule type" value="Genomic_DNA"/>
</dbReference>
<dbReference type="CDD" id="cd01127">
    <property type="entry name" value="TrwB_TraG_TraD_VirD4"/>
    <property type="match status" value="1"/>
</dbReference>
<organism evidence="9 10">
    <name type="scientific">Pseudonocardia alni</name>
    <name type="common">Amycolata alni</name>
    <dbReference type="NCBI Taxonomy" id="33907"/>
    <lineage>
        <taxon>Bacteria</taxon>
        <taxon>Bacillati</taxon>
        <taxon>Actinomycetota</taxon>
        <taxon>Actinomycetes</taxon>
        <taxon>Pseudonocardiales</taxon>
        <taxon>Pseudonocardiaceae</taxon>
        <taxon>Pseudonocardia</taxon>
    </lineage>
</organism>
<evidence type="ECO:0000256" key="2">
    <source>
        <dbReference type="ARBA" id="ARBA00008806"/>
    </source>
</evidence>
<keyword evidence="5 8" id="KW-1133">Transmembrane helix</keyword>
<dbReference type="InterPro" id="IPR051539">
    <property type="entry name" value="T4SS-coupling_protein"/>
</dbReference>
<protein>
    <submittedName>
        <fullName evidence="9">Type IV secretory system conjugative DNA transfer VirD4/TraG family protein</fullName>
    </submittedName>
</protein>
<dbReference type="AlphaFoldDB" id="A0AA44UV74"/>
<feature type="compositionally biased region" description="Basic and acidic residues" evidence="7">
    <location>
        <begin position="576"/>
        <end position="590"/>
    </location>
</feature>
<name>A0AA44UV74_PSEA5</name>
<evidence type="ECO:0000313" key="10">
    <source>
        <dbReference type="Proteomes" id="UP000232453"/>
    </source>
</evidence>
<keyword evidence="6 8" id="KW-0472">Membrane</keyword>
<dbReference type="RefSeq" id="WP_100877350.1">
    <property type="nucleotide sequence ID" value="NZ_JBEPFP010000011.1"/>
</dbReference>
<comment type="similarity">
    <text evidence="2">Belongs to the VirD4/TraG family.</text>
</comment>
<dbReference type="PANTHER" id="PTHR37937:SF1">
    <property type="entry name" value="CONJUGATIVE TRANSFER: DNA TRANSPORT"/>
    <property type="match status" value="1"/>
</dbReference>
<keyword evidence="3" id="KW-1003">Cell membrane</keyword>
<dbReference type="Pfam" id="PF02534">
    <property type="entry name" value="T4SS-DNA_transf"/>
    <property type="match status" value="1"/>
</dbReference>
<dbReference type="PANTHER" id="PTHR37937">
    <property type="entry name" value="CONJUGATIVE TRANSFER: DNA TRANSPORT"/>
    <property type="match status" value="1"/>
</dbReference>
<evidence type="ECO:0000256" key="5">
    <source>
        <dbReference type="ARBA" id="ARBA00022989"/>
    </source>
</evidence>